<evidence type="ECO:0000259" key="6">
    <source>
        <dbReference type="PROSITE" id="PS50949"/>
    </source>
</evidence>
<keyword evidence="3" id="KW-0805">Transcription regulation</keyword>
<dbReference type="EMBL" id="CP000472">
    <property type="protein sequence ID" value="ACJ28638.1"/>
    <property type="molecule type" value="Genomic_DNA"/>
</dbReference>
<gene>
    <name evidence="7" type="ordered locus">swp_1877</name>
</gene>
<dbReference type="PROSITE" id="PS50949">
    <property type="entry name" value="HTH_GNTR"/>
    <property type="match status" value="1"/>
</dbReference>
<dbReference type="GO" id="GO:0003677">
    <property type="term" value="F:DNA binding"/>
    <property type="evidence" value="ECO:0007669"/>
    <property type="project" value="UniProtKB-KW"/>
</dbReference>
<sequence length="477" mass="53656">MTQLALLVHSNRYKKHINGFIVMGTIWVPTLDNFKGPLYVRLAEAAELAIKNGQLPPESKLPPQRQLADKVAVTVGTVTRAYALLEQRGYVYAKVGAGTFVKGSHYQSKPESANFATCEQPLTNQISIVSDALSELAKEPHTIGQLMQYHADPLPEHQLKFSQWLHGRQIPQTAAQIVFSHGAQQGIFAVLNGLMNAGEYLLCEENCYPGIKVAAQQLGINIEKVTLSEEGLNLDELERQIVRYKPKAIYLTPNNQNPTCIQYNLQQRQTIIAFARQYDVVIIEDDVNYCLPEEWHTPMWCLDQATSDDEQQQKVVYLSSLSKLFCGGLRQGFLLCPLPLLAKIKQALYSQCWMVSPLNTELACRIISNKAYMGEREQQIAQRQQQCIAMGERLKLTHTWRGLNGWLKLALPLKSHHVVAALAAEGILIRDGDDFDNLHNHIRLSIGGTCDEIEFKKQLELIESTILKLSQSSYSFV</sequence>
<dbReference type="CDD" id="cd07377">
    <property type="entry name" value="WHTH_GntR"/>
    <property type="match status" value="1"/>
</dbReference>
<dbReference type="KEGG" id="swp:swp_1877"/>
<dbReference type="Proteomes" id="UP000000753">
    <property type="component" value="Chromosome"/>
</dbReference>
<name>B8CLI7_SHEPW</name>
<dbReference type="SMART" id="SM00345">
    <property type="entry name" value="HTH_GNTR"/>
    <property type="match status" value="1"/>
</dbReference>
<dbReference type="Pfam" id="PF00155">
    <property type="entry name" value="Aminotran_1_2"/>
    <property type="match status" value="1"/>
</dbReference>
<dbReference type="SUPFAM" id="SSF46785">
    <property type="entry name" value="Winged helix' DNA-binding domain"/>
    <property type="match status" value="1"/>
</dbReference>
<evidence type="ECO:0000256" key="2">
    <source>
        <dbReference type="ARBA" id="ARBA00022898"/>
    </source>
</evidence>
<dbReference type="eggNOG" id="COG1167">
    <property type="taxonomic scope" value="Bacteria"/>
</dbReference>
<dbReference type="InterPro" id="IPR000524">
    <property type="entry name" value="Tscrpt_reg_HTH_GntR"/>
</dbReference>
<dbReference type="GO" id="GO:0003700">
    <property type="term" value="F:DNA-binding transcription factor activity"/>
    <property type="evidence" value="ECO:0007669"/>
    <property type="project" value="InterPro"/>
</dbReference>
<dbReference type="Gene3D" id="1.10.10.10">
    <property type="entry name" value="Winged helix-like DNA-binding domain superfamily/Winged helix DNA-binding domain"/>
    <property type="match status" value="1"/>
</dbReference>
<dbReference type="Pfam" id="PF00392">
    <property type="entry name" value="GntR"/>
    <property type="match status" value="1"/>
</dbReference>
<dbReference type="CDD" id="cd00609">
    <property type="entry name" value="AAT_like"/>
    <property type="match status" value="1"/>
</dbReference>
<dbReference type="InterPro" id="IPR036390">
    <property type="entry name" value="WH_DNA-bd_sf"/>
</dbReference>
<dbReference type="InterPro" id="IPR015424">
    <property type="entry name" value="PyrdxlP-dep_Trfase"/>
</dbReference>
<dbReference type="STRING" id="225849.swp_1877"/>
<dbReference type="Gene3D" id="3.40.640.10">
    <property type="entry name" value="Type I PLP-dependent aspartate aminotransferase-like (Major domain)"/>
    <property type="match status" value="1"/>
</dbReference>
<dbReference type="InterPro" id="IPR051446">
    <property type="entry name" value="HTH_trans_reg/aminotransferase"/>
</dbReference>
<accession>B8CLI7</accession>
<dbReference type="GO" id="GO:0030170">
    <property type="term" value="F:pyridoxal phosphate binding"/>
    <property type="evidence" value="ECO:0007669"/>
    <property type="project" value="InterPro"/>
</dbReference>
<dbReference type="AlphaFoldDB" id="B8CLI7"/>
<dbReference type="PANTHER" id="PTHR46577">
    <property type="entry name" value="HTH-TYPE TRANSCRIPTIONAL REGULATORY PROTEIN GABR"/>
    <property type="match status" value="1"/>
</dbReference>
<keyword evidence="5" id="KW-0804">Transcription</keyword>
<dbReference type="InterPro" id="IPR004839">
    <property type="entry name" value="Aminotransferase_I/II_large"/>
</dbReference>
<evidence type="ECO:0000256" key="3">
    <source>
        <dbReference type="ARBA" id="ARBA00023015"/>
    </source>
</evidence>
<dbReference type="InterPro" id="IPR015421">
    <property type="entry name" value="PyrdxlP-dep_Trfase_major"/>
</dbReference>
<protein>
    <submittedName>
        <fullName evidence="7">Transcriptional regulator, GntR family</fullName>
    </submittedName>
</protein>
<feature type="domain" description="HTH gntR-type" evidence="6">
    <location>
        <begin position="36"/>
        <end position="104"/>
    </location>
</feature>
<dbReference type="SUPFAM" id="SSF53383">
    <property type="entry name" value="PLP-dependent transferases"/>
    <property type="match status" value="1"/>
</dbReference>
<keyword evidence="4" id="KW-0238">DNA-binding</keyword>
<dbReference type="PANTHER" id="PTHR46577:SF1">
    <property type="entry name" value="HTH-TYPE TRANSCRIPTIONAL REGULATORY PROTEIN GABR"/>
    <property type="match status" value="1"/>
</dbReference>
<organism evidence="7 8">
    <name type="scientific">Shewanella piezotolerans (strain WP3 / JCM 13877)</name>
    <dbReference type="NCBI Taxonomy" id="225849"/>
    <lineage>
        <taxon>Bacteria</taxon>
        <taxon>Pseudomonadati</taxon>
        <taxon>Pseudomonadota</taxon>
        <taxon>Gammaproteobacteria</taxon>
        <taxon>Alteromonadales</taxon>
        <taxon>Shewanellaceae</taxon>
        <taxon>Shewanella</taxon>
    </lineage>
</organism>
<keyword evidence="8" id="KW-1185">Reference proteome</keyword>
<comment type="similarity">
    <text evidence="1">In the C-terminal section; belongs to the class-I pyridoxal-phosphate-dependent aminotransferase family.</text>
</comment>
<evidence type="ECO:0000256" key="1">
    <source>
        <dbReference type="ARBA" id="ARBA00005384"/>
    </source>
</evidence>
<reference evidence="7 8" key="1">
    <citation type="journal article" date="2008" name="PLoS ONE">
        <title>Environmental adaptation: genomic analysis of the piezotolerant and psychrotolerant deep-sea iron reducing bacterium Shewanella piezotolerans WP3.</title>
        <authorList>
            <person name="Wang F."/>
            <person name="Wang J."/>
            <person name="Jian H."/>
            <person name="Zhang B."/>
            <person name="Li S."/>
            <person name="Wang F."/>
            <person name="Zeng X."/>
            <person name="Gao L."/>
            <person name="Bartlett D.H."/>
            <person name="Yu J."/>
            <person name="Hu S."/>
            <person name="Xiao X."/>
        </authorList>
    </citation>
    <scope>NUCLEOTIDE SEQUENCE [LARGE SCALE GENOMIC DNA]</scope>
    <source>
        <strain evidence="8">WP3 / JCM 13877</strain>
    </source>
</reference>
<proteinExistence type="inferred from homology"/>
<evidence type="ECO:0000256" key="5">
    <source>
        <dbReference type="ARBA" id="ARBA00023163"/>
    </source>
</evidence>
<evidence type="ECO:0000313" key="8">
    <source>
        <dbReference type="Proteomes" id="UP000000753"/>
    </source>
</evidence>
<evidence type="ECO:0000256" key="4">
    <source>
        <dbReference type="ARBA" id="ARBA00023125"/>
    </source>
</evidence>
<dbReference type="HOGENOM" id="CLU_017584_0_0_6"/>
<evidence type="ECO:0000313" key="7">
    <source>
        <dbReference type="EMBL" id="ACJ28638.1"/>
    </source>
</evidence>
<dbReference type="InterPro" id="IPR036388">
    <property type="entry name" value="WH-like_DNA-bd_sf"/>
</dbReference>
<keyword evidence="2" id="KW-0663">Pyridoxal phosphate</keyword>